<dbReference type="RefSeq" id="WP_005005406.1">
    <property type="nucleotide sequence ID" value="NZ_HG422173.1"/>
</dbReference>
<accession>M1YUH2</accession>
<keyword evidence="1" id="KW-1133">Transmembrane helix</keyword>
<comment type="caution">
    <text evidence="2">The sequence shown here is derived from an EMBL/GenBank/DDBJ whole genome shotgun (WGS) entry which is preliminary data.</text>
</comment>
<dbReference type="STRING" id="1266370.NITGR_100038"/>
<feature type="transmembrane region" description="Helical" evidence="1">
    <location>
        <begin position="57"/>
        <end position="76"/>
    </location>
</feature>
<dbReference type="InParanoid" id="M1YUH2"/>
<keyword evidence="1" id="KW-0472">Membrane</keyword>
<evidence type="ECO:0000313" key="3">
    <source>
        <dbReference type="Proteomes" id="UP000011704"/>
    </source>
</evidence>
<reference evidence="2 3" key="1">
    <citation type="journal article" date="2013" name="Front. Microbiol.">
        <title>The genome of Nitrospina gracilis illuminates the metabolism and evolution of the major marine nitrite oxidizer.</title>
        <authorList>
            <person name="Luecker S."/>
            <person name="Nowka B."/>
            <person name="Rattei T."/>
            <person name="Spieck E."/>
            <person name="and Daims H."/>
        </authorList>
    </citation>
    <scope>NUCLEOTIDE SEQUENCE [LARGE SCALE GENOMIC DNA]</scope>
    <source>
        <strain evidence="2 3">3/211</strain>
    </source>
</reference>
<dbReference type="Proteomes" id="UP000011704">
    <property type="component" value="Unassembled WGS sequence"/>
</dbReference>
<protein>
    <submittedName>
        <fullName evidence="2">Uncharacterized protein</fullName>
    </submittedName>
</protein>
<evidence type="ECO:0000256" key="1">
    <source>
        <dbReference type="SAM" id="Phobius"/>
    </source>
</evidence>
<proteinExistence type="predicted"/>
<keyword evidence="3" id="KW-1185">Reference proteome</keyword>
<dbReference type="EMBL" id="CAQJ01000002">
    <property type="protein sequence ID" value="CCQ89233.1"/>
    <property type="molecule type" value="Genomic_DNA"/>
</dbReference>
<sequence>MNDSRKESEKEETGMSDANTKILLYSIIGMLALGFLAVMFVIVPWLLHDDSPSWKQILIDDSIVLVTIAMFVYGFYMNTKIH</sequence>
<name>M1YUH2_NITG3</name>
<evidence type="ECO:0000313" key="2">
    <source>
        <dbReference type="EMBL" id="CCQ89233.1"/>
    </source>
</evidence>
<organism evidence="2 3">
    <name type="scientific">Nitrospina gracilis (strain 3/211)</name>
    <dbReference type="NCBI Taxonomy" id="1266370"/>
    <lineage>
        <taxon>Bacteria</taxon>
        <taxon>Pseudomonadati</taxon>
        <taxon>Nitrospinota/Tectimicrobiota group</taxon>
        <taxon>Nitrospinota</taxon>
        <taxon>Nitrospinia</taxon>
        <taxon>Nitrospinales</taxon>
        <taxon>Nitrospinaceae</taxon>
        <taxon>Nitrospina</taxon>
    </lineage>
</organism>
<dbReference type="HOGENOM" id="CLU_2554810_0_0_0"/>
<keyword evidence="1" id="KW-0812">Transmembrane</keyword>
<feature type="transmembrane region" description="Helical" evidence="1">
    <location>
        <begin position="22"/>
        <end position="45"/>
    </location>
</feature>
<dbReference type="AlphaFoldDB" id="M1YUH2"/>
<gene>
    <name evidence="2" type="ORF">NITGR_100038</name>
</gene>